<evidence type="ECO:0000313" key="6">
    <source>
        <dbReference type="Proteomes" id="UP000002630"/>
    </source>
</evidence>
<dbReference type="InterPro" id="IPR003130">
    <property type="entry name" value="GED"/>
</dbReference>
<dbReference type="SUPFAM" id="SSF52540">
    <property type="entry name" value="P-loop containing nucleoside triphosphate hydrolases"/>
    <property type="match status" value="1"/>
</dbReference>
<dbReference type="STRING" id="2880.D7FYF7"/>
<dbReference type="OrthoDB" id="5061070at2759"/>
<evidence type="ECO:0000259" key="4">
    <source>
        <dbReference type="PROSITE" id="PS51718"/>
    </source>
</evidence>
<dbReference type="Pfam" id="PF00350">
    <property type="entry name" value="Dynamin_N"/>
    <property type="match status" value="1"/>
</dbReference>
<dbReference type="CDD" id="cd08771">
    <property type="entry name" value="DLP_1"/>
    <property type="match status" value="1"/>
</dbReference>
<dbReference type="AlphaFoldDB" id="D7FYF7"/>
<evidence type="ECO:0000259" key="3">
    <source>
        <dbReference type="PROSITE" id="PS51388"/>
    </source>
</evidence>
<dbReference type="InterPro" id="IPR000375">
    <property type="entry name" value="Dynamin_stalk"/>
</dbReference>
<dbReference type="PRINTS" id="PR00195">
    <property type="entry name" value="DYNAMIN"/>
</dbReference>
<dbReference type="GO" id="GO:0016020">
    <property type="term" value="C:membrane"/>
    <property type="evidence" value="ECO:0007669"/>
    <property type="project" value="TreeGrafter"/>
</dbReference>
<dbReference type="Gene3D" id="1.20.120.1240">
    <property type="entry name" value="Dynamin, middle domain"/>
    <property type="match status" value="1"/>
</dbReference>
<keyword evidence="6" id="KW-1185">Reference proteome</keyword>
<gene>
    <name evidence="5" type="primary">DRP</name>
    <name evidence="5" type="ORF">Esi_0343_0016</name>
</gene>
<feature type="domain" description="GED" evidence="3">
    <location>
        <begin position="542"/>
        <end position="632"/>
    </location>
</feature>
<dbReference type="eggNOG" id="KOG0446">
    <property type="taxonomic scope" value="Eukaryota"/>
</dbReference>
<dbReference type="InterPro" id="IPR020850">
    <property type="entry name" value="GED_dom"/>
</dbReference>
<dbReference type="PANTHER" id="PTHR11566:SF173">
    <property type="entry name" value="DYNAMIN-RELATED PROTEIN 4C"/>
    <property type="match status" value="1"/>
</dbReference>
<feature type="domain" description="Dynamin-type G" evidence="4">
    <location>
        <begin position="34"/>
        <end position="316"/>
    </location>
</feature>
<dbReference type="Gene3D" id="3.40.50.300">
    <property type="entry name" value="P-loop containing nucleotide triphosphate hydrolases"/>
    <property type="match status" value="1"/>
</dbReference>
<keyword evidence="1" id="KW-0547">Nucleotide-binding</keyword>
<dbReference type="Proteomes" id="UP000002630">
    <property type="component" value="Linkage Group LG33"/>
</dbReference>
<dbReference type="EMBL" id="FN649758">
    <property type="protein sequence ID" value="CBJ32499.1"/>
    <property type="molecule type" value="Genomic_DNA"/>
</dbReference>
<reference evidence="5 6" key="1">
    <citation type="journal article" date="2010" name="Nature">
        <title>The Ectocarpus genome and the independent evolution of multicellularity in brown algae.</title>
        <authorList>
            <person name="Cock J.M."/>
            <person name="Sterck L."/>
            <person name="Rouze P."/>
            <person name="Scornet D."/>
            <person name="Allen A.E."/>
            <person name="Amoutzias G."/>
            <person name="Anthouard V."/>
            <person name="Artiguenave F."/>
            <person name="Aury J.M."/>
            <person name="Badger J.H."/>
            <person name="Beszteri B."/>
            <person name="Billiau K."/>
            <person name="Bonnet E."/>
            <person name="Bothwell J.H."/>
            <person name="Bowler C."/>
            <person name="Boyen C."/>
            <person name="Brownlee C."/>
            <person name="Carrano C.J."/>
            <person name="Charrier B."/>
            <person name="Cho G.Y."/>
            <person name="Coelho S.M."/>
            <person name="Collen J."/>
            <person name="Corre E."/>
            <person name="Da Silva C."/>
            <person name="Delage L."/>
            <person name="Delaroque N."/>
            <person name="Dittami S.M."/>
            <person name="Doulbeau S."/>
            <person name="Elias M."/>
            <person name="Farnham G."/>
            <person name="Gachon C.M."/>
            <person name="Gschloessl B."/>
            <person name="Heesch S."/>
            <person name="Jabbari K."/>
            <person name="Jubin C."/>
            <person name="Kawai H."/>
            <person name="Kimura K."/>
            <person name="Kloareg B."/>
            <person name="Kupper F.C."/>
            <person name="Lang D."/>
            <person name="Le Bail A."/>
            <person name="Leblanc C."/>
            <person name="Lerouge P."/>
            <person name="Lohr M."/>
            <person name="Lopez P.J."/>
            <person name="Martens C."/>
            <person name="Maumus F."/>
            <person name="Michel G."/>
            <person name="Miranda-Saavedra D."/>
            <person name="Morales J."/>
            <person name="Moreau H."/>
            <person name="Motomura T."/>
            <person name="Nagasato C."/>
            <person name="Napoli C.A."/>
            <person name="Nelson D.R."/>
            <person name="Nyvall-Collen P."/>
            <person name="Peters A.F."/>
            <person name="Pommier C."/>
            <person name="Potin P."/>
            <person name="Poulain J."/>
            <person name="Quesneville H."/>
            <person name="Read B."/>
            <person name="Rensing S.A."/>
            <person name="Ritter A."/>
            <person name="Rousvoal S."/>
            <person name="Samanta M."/>
            <person name="Samson G."/>
            <person name="Schroeder D.C."/>
            <person name="Segurens B."/>
            <person name="Strittmatter M."/>
            <person name="Tonon T."/>
            <person name="Tregear J.W."/>
            <person name="Valentin K."/>
            <person name="von Dassow P."/>
            <person name="Yamagishi T."/>
            <person name="Van de Peer Y."/>
            <person name="Wincker P."/>
        </authorList>
    </citation>
    <scope>NUCLEOTIDE SEQUENCE [LARGE SCALE GENOMIC DNA]</scope>
    <source>
        <strain evidence="6">Ec32 / CCAP1310/4</strain>
    </source>
</reference>
<name>D7FYF7_ECTSI</name>
<evidence type="ECO:0000313" key="5">
    <source>
        <dbReference type="EMBL" id="CBJ32499.1"/>
    </source>
</evidence>
<proteinExistence type="predicted"/>
<dbReference type="EMBL" id="FN648535">
    <property type="protein sequence ID" value="CBJ32499.1"/>
    <property type="molecule type" value="Genomic_DNA"/>
</dbReference>
<dbReference type="SMART" id="SM00053">
    <property type="entry name" value="DYNc"/>
    <property type="match status" value="1"/>
</dbReference>
<dbReference type="InterPro" id="IPR022812">
    <property type="entry name" value="Dynamin"/>
</dbReference>
<dbReference type="PROSITE" id="PS51388">
    <property type="entry name" value="GED"/>
    <property type="match status" value="1"/>
</dbReference>
<protein>
    <submittedName>
        <fullName evidence="5">DRP, dynamin-related protein</fullName>
    </submittedName>
</protein>
<dbReference type="PROSITE" id="PS51718">
    <property type="entry name" value="G_DYNAMIN_2"/>
    <property type="match status" value="1"/>
</dbReference>
<accession>D7FYF7</accession>
<dbReference type="InParanoid" id="D7FYF7"/>
<dbReference type="InterPro" id="IPR027417">
    <property type="entry name" value="P-loop_NTPase"/>
</dbReference>
<dbReference type="GO" id="GO:0003924">
    <property type="term" value="F:GTPase activity"/>
    <property type="evidence" value="ECO:0007669"/>
    <property type="project" value="InterPro"/>
</dbReference>
<dbReference type="InterPro" id="IPR001401">
    <property type="entry name" value="Dynamin_GTPase"/>
</dbReference>
<dbReference type="GO" id="GO:0008017">
    <property type="term" value="F:microtubule binding"/>
    <property type="evidence" value="ECO:0007669"/>
    <property type="project" value="TreeGrafter"/>
</dbReference>
<dbReference type="InterPro" id="IPR045063">
    <property type="entry name" value="Dynamin_N"/>
</dbReference>
<dbReference type="PANTHER" id="PTHR11566">
    <property type="entry name" value="DYNAMIN"/>
    <property type="match status" value="1"/>
</dbReference>
<keyword evidence="2" id="KW-0342">GTP-binding</keyword>
<dbReference type="GO" id="GO:0005525">
    <property type="term" value="F:GTP binding"/>
    <property type="evidence" value="ECO:0007669"/>
    <property type="project" value="InterPro"/>
</dbReference>
<evidence type="ECO:0000256" key="2">
    <source>
        <dbReference type="ARBA" id="ARBA00023134"/>
    </source>
</evidence>
<dbReference type="GO" id="GO:0005874">
    <property type="term" value="C:microtubule"/>
    <property type="evidence" value="ECO:0007669"/>
    <property type="project" value="TreeGrafter"/>
</dbReference>
<organism evidence="5 6">
    <name type="scientific">Ectocarpus siliculosus</name>
    <name type="common">Brown alga</name>
    <name type="synonym">Conferva siliculosa</name>
    <dbReference type="NCBI Taxonomy" id="2880"/>
    <lineage>
        <taxon>Eukaryota</taxon>
        <taxon>Sar</taxon>
        <taxon>Stramenopiles</taxon>
        <taxon>Ochrophyta</taxon>
        <taxon>PX clade</taxon>
        <taxon>Phaeophyceae</taxon>
        <taxon>Ectocarpales</taxon>
        <taxon>Ectocarpaceae</taxon>
        <taxon>Ectocarpus</taxon>
    </lineage>
</organism>
<evidence type="ECO:0000256" key="1">
    <source>
        <dbReference type="ARBA" id="ARBA00022741"/>
    </source>
</evidence>
<dbReference type="InterPro" id="IPR030381">
    <property type="entry name" value="G_DYNAMIN_dom"/>
</dbReference>
<dbReference type="Pfam" id="PF01031">
    <property type="entry name" value="Dynamin_M"/>
    <property type="match status" value="1"/>
</dbReference>
<dbReference type="Pfam" id="PF02212">
    <property type="entry name" value="GED"/>
    <property type="match status" value="1"/>
</dbReference>
<dbReference type="GO" id="GO:0005737">
    <property type="term" value="C:cytoplasm"/>
    <property type="evidence" value="ECO:0007669"/>
    <property type="project" value="TreeGrafter"/>
</dbReference>
<sequence>MSSSGAIDNEIENRLSGELGALEQLRALLQNNEEVKIPGVVVAGAQSAGKSSVLEALGGMKLPRGQNITTRVPLVLSLVAVPGAEPHAVIGGQADLSKGKIIGIDEISTDIERLTNELAGDGTAVSAKPIYLKIIRPSGPTLTLIDLPDITHNSPDGTQDIHTETVNLVKKFIENDNMVILVVIPAMDDFANAEAIALAKKYDPDGRRTLGVVTKTDNIKVEEDTPAEEVRARERQFFQTNSEMAGIEKEYWGFDTLVGRIVEIQAERVQQFIPKFLAQSKRRTKELAQALRDMPKVFSNDNELWEKFRKVVSTIREELKDLLTFGSNRAITGQDESMDIIPHVTAMYKAYATGIRDDVVPNFFTDEYHQKVCAAFKRVDGMALPNLLGGRVFSALFCEIFSEELGVRSEKLVEGVKDFMQDTLGKLCDHTCAAHPVLLNELKTNLVEQFVDSKEASTKSAVENIVKAELGWVFTQDRSYEDTMRDVREMASRVRKSKVEHEATSGTENQTIFELAKDVGTIPEAFIWKIIDAKPKSEDDAIRDLQVILHAYSDVVCRRLFDSIPKQVHLFLVDGICKGFVTWMLDKVDETDLQRWLAEDALSQRKRKELESKLSQFEEAAKILKNAGGRSK</sequence>
<dbReference type="OMA" id="IMECIRR"/>